<gene>
    <name evidence="2" type="ORF">BN1723_017407</name>
</gene>
<sequence length="102" mass="11135">MLLPERTGRDDAPLARRRPDNGLRQQRRRCEDARLEYARHGEAVAVLPGQAVDEGVDAVAGDEDAVVLLELARVSEVLEDNLGAAFYVFAIVDAGGAFWRGC</sequence>
<evidence type="ECO:0000313" key="3">
    <source>
        <dbReference type="Proteomes" id="UP000045706"/>
    </source>
</evidence>
<feature type="non-terminal residue" evidence="2">
    <location>
        <position position="102"/>
    </location>
</feature>
<name>A0A0G4KYH7_VERLO</name>
<reference evidence="3" key="1">
    <citation type="submission" date="2015-05" db="EMBL/GenBank/DDBJ databases">
        <authorList>
            <person name="Fogelqvist Johan"/>
        </authorList>
    </citation>
    <scope>NUCLEOTIDE SEQUENCE [LARGE SCALE GENOMIC DNA]</scope>
</reference>
<evidence type="ECO:0000313" key="2">
    <source>
        <dbReference type="EMBL" id="CRK14819.1"/>
    </source>
</evidence>
<protein>
    <submittedName>
        <fullName evidence="2">Uncharacterized protein</fullName>
    </submittedName>
</protein>
<feature type="region of interest" description="Disordered" evidence="1">
    <location>
        <begin position="1"/>
        <end position="27"/>
    </location>
</feature>
<dbReference type="Proteomes" id="UP000045706">
    <property type="component" value="Unassembled WGS sequence"/>
</dbReference>
<dbReference type="EMBL" id="CVQI01005435">
    <property type="protein sequence ID" value="CRK14819.1"/>
    <property type="molecule type" value="Genomic_DNA"/>
</dbReference>
<proteinExistence type="predicted"/>
<dbReference type="AlphaFoldDB" id="A0A0G4KYH7"/>
<accession>A0A0G4KYH7</accession>
<organism evidence="2 3">
    <name type="scientific">Verticillium longisporum</name>
    <name type="common">Verticillium dahliae var. longisporum</name>
    <dbReference type="NCBI Taxonomy" id="100787"/>
    <lineage>
        <taxon>Eukaryota</taxon>
        <taxon>Fungi</taxon>
        <taxon>Dikarya</taxon>
        <taxon>Ascomycota</taxon>
        <taxon>Pezizomycotina</taxon>
        <taxon>Sordariomycetes</taxon>
        <taxon>Hypocreomycetidae</taxon>
        <taxon>Glomerellales</taxon>
        <taxon>Plectosphaerellaceae</taxon>
        <taxon>Verticillium</taxon>
    </lineage>
</organism>
<evidence type="ECO:0000256" key="1">
    <source>
        <dbReference type="SAM" id="MobiDB-lite"/>
    </source>
</evidence>
<feature type="compositionally biased region" description="Basic and acidic residues" evidence="1">
    <location>
        <begin position="1"/>
        <end position="21"/>
    </location>
</feature>